<evidence type="ECO:0000256" key="1">
    <source>
        <dbReference type="ARBA" id="ARBA00023125"/>
    </source>
</evidence>
<dbReference type="SUPFAM" id="SSF46689">
    <property type="entry name" value="Homeodomain-like"/>
    <property type="match status" value="1"/>
</dbReference>
<proteinExistence type="predicted"/>
<accession>S0G0S8</accession>
<keyword evidence="5" id="KW-1185">Reference proteome</keyword>
<feature type="DNA-binding region" description="H-T-H motif" evidence="2">
    <location>
        <begin position="38"/>
        <end position="57"/>
    </location>
</feature>
<dbReference type="Pfam" id="PF00440">
    <property type="entry name" value="TetR_N"/>
    <property type="match status" value="1"/>
</dbReference>
<dbReference type="PANTHER" id="PTHR43479">
    <property type="entry name" value="ACREF/ENVCD OPERON REPRESSOR-RELATED"/>
    <property type="match status" value="1"/>
</dbReference>
<dbReference type="PRINTS" id="PR00455">
    <property type="entry name" value="HTHTETR"/>
</dbReference>
<evidence type="ECO:0000313" key="4">
    <source>
        <dbReference type="EMBL" id="EMS77802.1"/>
    </source>
</evidence>
<organism evidence="4 5">
    <name type="scientific">Desulfotignum phosphitoxidans DSM 13687</name>
    <dbReference type="NCBI Taxonomy" id="1286635"/>
    <lineage>
        <taxon>Bacteria</taxon>
        <taxon>Pseudomonadati</taxon>
        <taxon>Thermodesulfobacteriota</taxon>
        <taxon>Desulfobacteria</taxon>
        <taxon>Desulfobacterales</taxon>
        <taxon>Desulfobacteraceae</taxon>
        <taxon>Desulfotignum</taxon>
    </lineage>
</organism>
<dbReference type="GO" id="GO:0003677">
    <property type="term" value="F:DNA binding"/>
    <property type="evidence" value="ECO:0007669"/>
    <property type="project" value="UniProtKB-UniRule"/>
</dbReference>
<comment type="caution">
    <text evidence="4">The sequence shown here is derived from an EMBL/GenBank/DDBJ whole genome shotgun (WGS) entry which is preliminary data.</text>
</comment>
<dbReference type="Gene3D" id="1.10.357.10">
    <property type="entry name" value="Tetracycline Repressor, domain 2"/>
    <property type="match status" value="1"/>
</dbReference>
<protein>
    <submittedName>
        <fullName evidence="4">HTH-type transcriptional regulator, TetR family</fullName>
    </submittedName>
</protein>
<reference evidence="4 5" key="1">
    <citation type="journal article" date="2013" name="Genome Announc.">
        <title>Draft Genome Sequence of Desulfotignum phosphitoxidans DSM 13687 Strain FiPS-3.</title>
        <authorList>
            <person name="Poehlein A."/>
            <person name="Daniel R."/>
            <person name="Simeonova D.D."/>
        </authorList>
    </citation>
    <scope>NUCLEOTIDE SEQUENCE [LARGE SCALE GENOMIC DNA]</scope>
    <source>
        <strain evidence="4 5">DSM 13687</strain>
    </source>
</reference>
<sequence>MAESRFAELKEKEKLARKQIVIESALALFAKKPFYEVGMREVADEAGISAATIYRYFPSQQALFNEAFLQDISAASKEFKTMVETDKPASIEQFGIKFVDHLINNESTFQMMAYLMLKDNLSHPVMGKFDSVTKIFFDLFAELLCRHGVAKEQARIYSHAFVASITGILMVFRNSPVTDKTATRNHIIKVVKITASLYTNQLLGHQDSVRA</sequence>
<dbReference type="PROSITE" id="PS50977">
    <property type="entry name" value="HTH_TETR_2"/>
    <property type="match status" value="1"/>
</dbReference>
<dbReference type="RefSeq" id="WP_006968240.1">
    <property type="nucleotide sequence ID" value="NZ_APJX01000012.1"/>
</dbReference>
<dbReference type="Proteomes" id="UP000014216">
    <property type="component" value="Unassembled WGS sequence"/>
</dbReference>
<name>S0G0S8_9BACT</name>
<evidence type="ECO:0000256" key="2">
    <source>
        <dbReference type="PROSITE-ProRule" id="PRU00335"/>
    </source>
</evidence>
<evidence type="ECO:0000313" key="5">
    <source>
        <dbReference type="Proteomes" id="UP000014216"/>
    </source>
</evidence>
<feature type="domain" description="HTH tetR-type" evidence="3">
    <location>
        <begin position="15"/>
        <end position="75"/>
    </location>
</feature>
<dbReference type="InterPro" id="IPR009057">
    <property type="entry name" value="Homeodomain-like_sf"/>
</dbReference>
<gene>
    <name evidence="4" type="ORF">Dpo_12c00800</name>
</gene>
<keyword evidence="1 2" id="KW-0238">DNA-binding</keyword>
<dbReference type="PANTHER" id="PTHR43479:SF11">
    <property type="entry name" value="ACREF_ENVCD OPERON REPRESSOR-RELATED"/>
    <property type="match status" value="1"/>
</dbReference>
<dbReference type="EMBL" id="APJX01000012">
    <property type="protein sequence ID" value="EMS77802.1"/>
    <property type="molecule type" value="Genomic_DNA"/>
</dbReference>
<dbReference type="AlphaFoldDB" id="S0G0S8"/>
<dbReference type="InterPro" id="IPR001647">
    <property type="entry name" value="HTH_TetR"/>
</dbReference>
<evidence type="ECO:0000259" key="3">
    <source>
        <dbReference type="PROSITE" id="PS50977"/>
    </source>
</evidence>
<dbReference type="InterPro" id="IPR050624">
    <property type="entry name" value="HTH-type_Tx_Regulator"/>
</dbReference>